<evidence type="ECO:0000256" key="1">
    <source>
        <dbReference type="SAM" id="MobiDB-lite"/>
    </source>
</evidence>
<reference evidence="2" key="1">
    <citation type="submission" date="2017-01" db="EMBL/GenBank/DDBJ databases">
        <title>A deep insight into the sialotranscriptome of adult male and female Cluex tarsalis mosquitoes.</title>
        <authorList>
            <person name="Ribeiro J.M."/>
            <person name="Moreira F."/>
            <person name="Bernard K.A."/>
            <person name="Calvo E."/>
        </authorList>
    </citation>
    <scope>NUCLEOTIDE SEQUENCE</scope>
    <source>
        <strain evidence="2">Kern County</strain>
        <tissue evidence="2">Salivary glands</tissue>
    </source>
</reference>
<organism evidence="2">
    <name type="scientific">Culex tarsalis</name>
    <name type="common">Encephalitis mosquito</name>
    <dbReference type="NCBI Taxonomy" id="7177"/>
    <lineage>
        <taxon>Eukaryota</taxon>
        <taxon>Metazoa</taxon>
        <taxon>Ecdysozoa</taxon>
        <taxon>Arthropoda</taxon>
        <taxon>Hexapoda</taxon>
        <taxon>Insecta</taxon>
        <taxon>Pterygota</taxon>
        <taxon>Neoptera</taxon>
        <taxon>Endopterygota</taxon>
        <taxon>Diptera</taxon>
        <taxon>Nematocera</taxon>
        <taxon>Culicoidea</taxon>
        <taxon>Culicidae</taxon>
        <taxon>Culicinae</taxon>
        <taxon>Culicini</taxon>
        <taxon>Culex</taxon>
        <taxon>Culex</taxon>
    </lineage>
</organism>
<dbReference type="AlphaFoldDB" id="A0A1Q3FTC1"/>
<dbReference type="Pfam" id="PF07004">
    <property type="entry name" value="SHIPPO-rpt"/>
    <property type="match status" value="2"/>
</dbReference>
<dbReference type="PANTHER" id="PTHR21580:SF61">
    <property type="entry name" value="AT18965P"/>
    <property type="match status" value="1"/>
</dbReference>
<dbReference type="InterPro" id="IPR010736">
    <property type="entry name" value="SHIPPO-rpt"/>
</dbReference>
<accession>A0A1Q3FTC1</accession>
<dbReference type="PANTHER" id="PTHR21580">
    <property type="entry name" value="SHIPPO-1-RELATED"/>
    <property type="match status" value="1"/>
</dbReference>
<feature type="region of interest" description="Disordered" evidence="1">
    <location>
        <begin position="1"/>
        <end position="62"/>
    </location>
</feature>
<proteinExistence type="predicted"/>
<dbReference type="EMBL" id="GFDL01004195">
    <property type="protein sequence ID" value="JAV30850.1"/>
    <property type="molecule type" value="Transcribed_RNA"/>
</dbReference>
<sequence>MYQMSRDGPGPAGYGLPSTIGYEGHDPRKLRKPMYTMKKRPTTRYDTTGPGPALYHPGRKTQHGNPYSPAFKMGYRFNTFSDDVKPGPGTYNVSVVPDRCLRGKRAATYVIGKRLPEPTRELIPGPNVYAFHPNTCKVRNPTYQIGRKFTTPYALEGPGPAGYGVTSRNITHKRNPIYSMGAGRAMPITDYTGPGPAEYNLMNQKPGASGPKWAFGVKHSMWRPPMIIPGDNC</sequence>
<protein>
    <recommendedName>
        <fullName evidence="3">Outer dense fiber protein 3</fullName>
    </recommendedName>
</protein>
<evidence type="ECO:0008006" key="3">
    <source>
        <dbReference type="Google" id="ProtNLM"/>
    </source>
</evidence>
<dbReference type="GO" id="GO:0005856">
    <property type="term" value="C:cytoskeleton"/>
    <property type="evidence" value="ECO:0007669"/>
    <property type="project" value="TreeGrafter"/>
</dbReference>
<dbReference type="InterPro" id="IPR051291">
    <property type="entry name" value="CIMAP"/>
</dbReference>
<evidence type="ECO:0000313" key="2">
    <source>
        <dbReference type="EMBL" id="JAV30850.1"/>
    </source>
</evidence>
<name>A0A1Q3FTC1_CULTA</name>
<feature type="compositionally biased region" description="Basic residues" evidence="1">
    <location>
        <begin position="28"/>
        <end position="42"/>
    </location>
</feature>